<evidence type="ECO:0000313" key="3">
    <source>
        <dbReference type="Proteomes" id="UP001204376"/>
    </source>
</evidence>
<dbReference type="EMBL" id="JANHOH010000003">
    <property type="protein sequence ID" value="MCQ6959562.1"/>
    <property type="molecule type" value="Genomic_DNA"/>
</dbReference>
<organism evidence="2 3">
    <name type="scientific">Mucilaginibacter aquariorum</name>
    <dbReference type="NCBI Taxonomy" id="2967225"/>
    <lineage>
        <taxon>Bacteria</taxon>
        <taxon>Pseudomonadati</taxon>
        <taxon>Bacteroidota</taxon>
        <taxon>Sphingobacteriia</taxon>
        <taxon>Sphingobacteriales</taxon>
        <taxon>Sphingobacteriaceae</taxon>
        <taxon>Mucilaginibacter</taxon>
    </lineage>
</organism>
<sequence length="54" mass="5698">MAILNKNTSMGKTQATMQSDTQASAIEGQIDPSAVTNEIASVDDQDLTEEPGED</sequence>
<feature type="compositionally biased region" description="Polar residues" evidence="1">
    <location>
        <begin position="1"/>
        <end position="24"/>
    </location>
</feature>
<feature type="compositionally biased region" description="Acidic residues" evidence="1">
    <location>
        <begin position="41"/>
        <end position="54"/>
    </location>
</feature>
<dbReference type="RefSeq" id="WP_256539749.1">
    <property type="nucleotide sequence ID" value="NZ_JANHOH010000003.1"/>
</dbReference>
<proteinExistence type="predicted"/>
<evidence type="ECO:0000313" key="2">
    <source>
        <dbReference type="EMBL" id="MCQ6959562.1"/>
    </source>
</evidence>
<gene>
    <name evidence="2" type="ORF">NPE20_16425</name>
</gene>
<keyword evidence="3" id="KW-1185">Reference proteome</keyword>
<dbReference type="Proteomes" id="UP001204376">
    <property type="component" value="Unassembled WGS sequence"/>
</dbReference>
<comment type="caution">
    <text evidence="2">The sequence shown here is derived from an EMBL/GenBank/DDBJ whole genome shotgun (WGS) entry which is preliminary data.</text>
</comment>
<reference evidence="2 3" key="1">
    <citation type="submission" date="2022-07" db="EMBL/GenBank/DDBJ databases">
        <title>Mucilaginibacter sp. JC4.</title>
        <authorList>
            <person name="Le V."/>
            <person name="Ko S.-R."/>
            <person name="Ahn C.-Y."/>
            <person name="Oh H.-M."/>
        </authorList>
    </citation>
    <scope>NUCLEOTIDE SEQUENCE [LARGE SCALE GENOMIC DNA]</scope>
    <source>
        <strain evidence="2 3">JC4</strain>
    </source>
</reference>
<feature type="region of interest" description="Disordered" evidence="1">
    <location>
        <begin position="1"/>
        <end position="54"/>
    </location>
</feature>
<accession>A0ABT1T4S4</accession>
<protein>
    <submittedName>
        <fullName evidence="2">Uncharacterized protein</fullName>
    </submittedName>
</protein>
<name>A0ABT1T4S4_9SPHI</name>
<evidence type="ECO:0000256" key="1">
    <source>
        <dbReference type="SAM" id="MobiDB-lite"/>
    </source>
</evidence>